<organism evidence="3 4">
    <name type="scientific">Photorhabdus luminescens subsp. mexicana</name>
    <dbReference type="NCBI Taxonomy" id="2100167"/>
    <lineage>
        <taxon>Bacteria</taxon>
        <taxon>Pseudomonadati</taxon>
        <taxon>Pseudomonadota</taxon>
        <taxon>Gammaproteobacteria</taxon>
        <taxon>Enterobacterales</taxon>
        <taxon>Morganellaceae</taxon>
        <taxon>Photorhabdus</taxon>
    </lineage>
</organism>
<gene>
    <name evidence="3" type="ORF">C5468_21500</name>
</gene>
<accession>A0A4R4IXJ2</accession>
<feature type="region of interest" description="Disordered" evidence="1">
    <location>
        <begin position="193"/>
        <end position="212"/>
    </location>
</feature>
<comment type="caution">
    <text evidence="3">The sequence shown here is derived from an EMBL/GenBank/DDBJ whole genome shotgun (WGS) entry which is preliminary data.</text>
</comment>
<proteinExistence type="predicted"/>
<dbReference type="Proteomes" id="UP000295550">
    <property type="component" value="Unassembled WGS sequence"/>
</dbReference>
<reference evidence="3 4" key="1">
    <citation type="journal article" date="2019" name="Int. J. Syst. Evol. Microbiol.">
        <title>Photorhabdus khanii subsp. guanajuatensis subsp. nov., isolated from Heterorhabditis atacamensis, and Photorhabdus luminescens subsp. mexicana subsp. nov., isolated from Heterorhabditis mexicana entomopathogenic nematodes.</title>
        <authorList>
            <person name="Machado R.A.R."/>
            <person name="Bruno P."/>
            <person name="Arce C.C.M."/>
            <person name="Liechti N."/>
            <person name="Kohler A."/>
            <person name="Bernal J."/>
            <person name="Bruggmann R."/>
            <person name="Turlings T.C.J."/>
        </authorList>
    </citation>
    <scope>NUCLEOTIDE SEQUENCE [LARGE SCALE GENOMIC DNA]</scope>
    <source>
        <strain evidence="3 4">MEX47-22</strain>
    </source>
</reference>
<dbReference type="EMBL" id="PUJX01000032">
    <property type="protein sequence ID" value="TDB45351.1"/>
    <property type="molecule type" value="Genomic_DNA"/>
</dbReference>
<feature type="domain" description="KfrA N-terminal DNA-binding" evidence="2">
    <location>
        <begin position="8"/>
        <end position="119"/>
    </location>
</feature>
<dbReference type="Pfam" id="PF11740">
    <property type="entry name" value="KfrA_N"/>
    <property type="match status" value="1"/>
</dbReference>
<dbReference type="Gene3D" id="1.10.287.1490">
    <property type="match status" value="1"/>
</dbReference>
<dbReference type="InterPro" id="IPR021104">
    <property type="entry name" value="KfrA_DNA-bd_N"/>
</dbReference>
<dbReference type="AlphaFoldDB" id="A0A4R4IXJ2"/>
<evidence type="ECO:0000313" key="3">
    <source>
        <dbReference type="EMBL" id="TDB45351.1"/>
    </source>
</evidence>
<name>A0A4R4IXJ2_PHOLU</name>
<dbReference type="SUPFAM" id="SSF57997">
    <property type="entry name" value="Tropomyosin"/>
    <property type="match status" value="1"/>
</dbReference>
<evidence type="ECO:0000256" key="1">
    <source>
        <dbReference type="SAM" id="MobiDB-lite"/>
    </source>
</evidence>
<protein>
    <submittedName>
        <fullName evidence="3">KfrA protein</fullName>
    </submittedName>
</protein>
<evidence type="ECO:0000259" key="2">
    <source>
        <dbReference type="Pfam" id="PF11740"/>
    </source>
</evidence>
<sequence>MARKLIEYTDVAKAAQKLVDAGKRPTIIAIRALLDKGSYTTISTYLKQWAEENPFEDEPVEVVLPESVVSDAELFLRKIYSVAKARADEQLEREREVLRQREAEFQEDMQQAVDMANEAVERVELLEEHLEELSRKKAETDASLAQTDKSLSLKSSELERLYADVEKQEKRLTELEAKLEGKTAELIRAQDQLEQTKEENSSLSQRFATTEDELAVQKGKNIEQNEKLRSMQEQNTDLKEQLQKTQDKLTENQGFLTAAKAHGDAADRECQRLTAEHEKLEGKLSGTEADIRNLVQEKGVMAGQIQEKDQQAKQLEKKYGDALTKISKLEHEIAKVSEKGKVGKGEKN</sequence>
<dbReference type="RefSeq" id="WP_132348034.1">
    <property type="nucleotide sequence ID" value="NZ_CAWOLF010000032.1"/>
</dbReference>
<evidence type="ECO:0000313" key="4">
    <source>
        <dbReference type="Proteomes" id="UP000295550"/>
    </source>
</evidence>